<evidence type="ECO:0000313" key="3">
    <source>
        <dbReference type="Proteomes" id="UP001359485"/>
    </source>
</evidence>
<feature type="region of interest" description="Disordered" evidence="1">
    <location>
        <begin position="1"/>
        <end position="37"/>
    </location>
</feature>
<keyword evidence="3" id="KW-1185">Reference proteome</keyword>
<sequence length="68" mass="7783">MKRTSTSWGKAQLDMSHEGNKNEERTNSEKAANGTDELDETKSIFHRVGVQFPLLLLLPQYRLLENAH</sequence>
<dbReference type="EMBL" id="JAWJWF010000049">
    <property type="protein sequence ID" value="KAK6619306.1"/>
    <property type="molecule type" value="Genomic_DNA"/>
</dbReference>
<feature type="compositionally biased region" description="Basic and acidic residues" evidence="1">
    <location>
        <begin position="15"/>
        <end position="28"/>
    </location>
</feature>
<proteinExistence type="predicted"/>
<name>A0ABR1AH56_POLSC</name>
<evidence type="ECO:0000313" key="2">
    <source>
        <dbReference type="EMBL" id="KAK6619306.1"/>
    </source>
</evidence>
<protein>
    <submittedName>
        <fullName evidence="2">Uncharacterized protein</fullName>
    </submittedName>
</protein>
<comment type="caution">
    <text evidence="2">The sequence shown here is derived from an EMBL/GenBank/DDBJ whole genome shotgun (WGS) entry which is preliminary data.</text>
</comment>
<evidence type="ECO:0000256" key="1">
    <source>
        <dbReference type="SAM" id="MobiDB-lite"/>
    </source>
</evidence>
<reference evidence="2 3" key="1">
    <citation type="submission" date="2023-09" db="EMBL/GenBank/DDBJ databases">
        <title>Genomes of two closely related lineages of the louse Polyplax serrata with different host specificities.</title>
        <authorList>
            <person name="Martinu J."/>
            <person name="Tarabai H."/>
            <person name="Stefka J."/>
            <person name="Hypsa V."/>
        </authorList>
    </citation>
    <scope>NUCLEOTIDE SEQUENCE [LARGE SCALE GENOMIC DNA]</scope>
    <source>
        <strain evidence="2">98ZLc_SE</strain>
    </source>
</reference>
<dbReference type="Proteomes" id="UP001359485">
    <property type="component" value="Unassembled WGS sequence"/>
</dbReference>
<organism evidence="2 3">
    <name type="scientific">Polyplax serrata</name>
    <name type="common">Common mouse louse</name>
    <dbReference type="NCBI Taxonomy" id="468196"/>
    <lineage>
        <taxon>Eukaryota</taxon>
        <taxon>Metazoa</taxon>
        <taxon>Ecdysozoa</taxon>
        <taxon>Arthropoda</taxon>
        <taxon>Hexapoda</taxon>
        <taxon>Insecta</taxon>
        <taxon>Pterygota</taxon>
        <taxon>Neoptera</taxon>
        <taxon>Paraneoptera</taxon>
        <taxon>Psocodea</taxon>
        <taxon>Troctomorpha</taxon>
        <taxon>Phthiraptera</taxon>
        <taxon>Anoplura</taxon>
        <taxon>Polyplacidae</taxon>
        <taxon>Polyplax</taxon>
    </lineage>
</organism>
<gene>
    <name evidence="2" type="ORF">RUM44_003688</name>
</gene>
<accession>A0ABR1AH56</accession>